<keyword evidence="3" id="KW-1185">Reference proteome</keyword>
<evidence type="ECO:0000313" key="3">
    <source>
        <dbReference type="Proteomes" id="UP000735302"/>
    </source>
</evidence>
<gene>
    <name evidence="2" type="ORF">PoB_001842400</name>
</gene>
<evidence type="ECO:0000256" key="1">
    <source>
        <dbReference type="SAM" id="MobiDB-lite"/>
    </source>
</evidence>
<reference evidence="2 3" key="1">
    <citation type="journal article" date="2021" name="Elife">
        <title>Chloroplast acquisition without the gene transfer in kleptoplastic sea slugs, Plakobranchus ocellatus.</title>
        <authorList>
            <person name="Maeda T."/>
            <person name="Takahashi S."/>
            <person name="Yoshida T."/>
            <person name="Shimamura S."/>
            <person name="Takaki Y."/>
            <person name="Nagai Y."/>
            <person name="Toyoda A."/>
            <person name="Suzuki Y."/>
            <person name="Arimoto A."/>
            <person name="Ishii H."/>
            <person name="Satoh N."/>
            <person name="Nishiyama T."/>
            <person name="Hasebe M."/>
            <person name="Maruyama T."/>
            <person name="Minagawa J."/>
            <person name="Obokata J."/>
            <person name="Shigenobu S."/>
        </authorList>
    </citation>
    <scope>NUCLEOTIDE SEQUENCE [LARGE SCALE GENOMIC DNA]</scope>
</reference>
<comment type="caution">
    <text evidence="2">The sequence shown here is derived from an EMBL/GenBank/DDBJ whole genome shotgun (WGS) entry which is preliminary data.</text>
</comment>
<dbReference type="Proteomes" id="UP000735302">
    <property type="component" value="Unassembled WGS sequence"/>
</dbReference>
<proteinExistence type="predicted"/>
<feature type="compositionally biased region" description="Gly residues" evidence="1">
    <location>
        <begin position="22"/>
        <end position="32"/>
    </location>
</feature>
<accession>A0AAV3Z9D0</accession>
<name>A0AAV3Z9D0_9GAST</name>
<evidence type="ECO:0000313" key="2">
    <source>
        <dbReference type="EMBL" id="GFN91918.1"/>
    </source>
</evidence>
<sequence length="130" mass="15111">MRFQAFRPSVKPEGHRREKGGGEGMGRGGRMGMGFEPATERSLQVAGRIRTIYQRPMISGFQTLHQARATVVELEPVTELSIHRATNSWDHYEAGFLLLEKREKAEYSRVWLLFWCMRKISFRLVLSLWL</sequence>
<dbReference type="EMBL" id="BLXT01002187">
    <property type="protein sequence ID" value="GFN91918.1"/>
    <property type="molecule type" value="Genomic_DNA"/>
</dbReference>
<organism evidence="2 3">
    <name type="scientific">Plakobranchus ocellatus</name>
    <dbReference type="NCBI Taxonomy" id="259542"/>
    <lineage>
        <taxon>Eukaryota</taxon>
        <taxon>Metazoa</taxon>
        <taxon>Spiralia</taxon>
        <taxon>Lophotrochozoa</taxon>
        <taxon>Mollusca</taxon>
        <taxon>Gastropoda</taxon>
        <taxon>Heterobranchia</taxon>
        <taxon>Euthyneura</taxon>
        <taxon>Panpulmonata</taxon>
        <taxon>Sacoglossa</taxon>
        <taxon>Placobranchoidea</taxon>
        <taxon>Plakobranchidae</taxon>
        <taxon>Plakobranchus</taxon>
    </lineage>
</organism>
<feature type="region of interest" description="Disordered" evidence="1">
    <location>
        <begin position="1"/>
        <end position="33"/>
    </location>
</feature>
<dbReference type="AlphaFoldDB" id="A0AAV3Z9D0"/>
<feature type="compositionally biased region" description="Basic and acidic residues" evidence="1">
    <location>
        <begin position="10"/>
        <end position="21"/>
    </location>
</feature>
<protein>
    <submittedName>
        <fullName evidence="2">Uncharacterized protein</fullName>
    </submittedName>
</protein>